<dbReference type="EC" id="4.2.1.17" evidence="4"/>
<dbReference type="CDD" id="cd06558">
    <property type="entry name" value="crotonase-like"/>
    <property type="match status" value="1"/>
</dbReference>
<dbReference type="FunFam" id="1.10.12.10:FF:000001">
    <property type="entry name" value="Probable enoyl-CoA hydratase, mitochondrial"/>
    <property type="match status" value="1"/>
</dbReference>
<dbReference type="Gene3D" id="1.10.12.10">
    <property type="entry name" value="Lyase 2-enoyl-coa Hydratase, Chain A, domain 2"/>
    <property type="match status" value="1"/>
</dbReference>
<evidence type="ECO:0000256" key="11">
    <source>
        <dbReference type="SAM" id="MobiDB-lite"/>
    </source>
</evidence>
<evidence type="ECO:0000256" key="1">
    <source>
        <dbReference type="ARBA" id="ARBA00004123"/>
    </source>
</evidence>
<reference evidence="13" key="1">
    <citation type="submission" date="2021-02" db="EMBL/GenBank/DDBJ databases">
        <authorList>
            <person name="Nowell W R."/>
        </authorList>
    </citation>
    <scope>NUCLEOTIDE SEQUENCE</scope>
</reference>
<feature type="region of interest" description="Disordered" evidence="11">
    <location>
        <begin position="196"/>
        <end position="222"/>
    </location>
</feature>
<evidence type="ECO:0000256" key="6">
    <source>
        <dbReference type="ARBA" id="ARBA00023098"/>
    </source>
</evidence>
<dbReference type="PROSITE" id="PS51634">
    <property type="entry name" value="CRC"/>
    <property type="match status" value="1"/>
</dbReference>
<dbReference type="GO" id="GO:0004300">
    <property type="term" value="F:enoyl-CoA hydratase activity"/>
    <property type="evidence" value="ECO:0007669"/>
    <property type="project" value="UniProtKB-EC"/>
</dbReference>
<evidence type="ECO:0000256" key="3">
    <source>
        <dbReference type="ARBA" id="ARBA00007267"/>
    </source>
</evidence>
<comment type="subcellular location">
    <subcellularLocation>
        <location evidence="1">Nucleus</location>
    </subcellularLocation>
</comment>
<evidence type="ECO:0000256" key="7">
    <source>
        <dbReference type="ARBA" id="ARBA00023239"/>
    </source>
</evidence>
<dbReference type="AlphaFoldDB" id="A0A818RXL3"/>
<keyword evidence="7" id="KW-0456">Lyase</keyword>
<protein>
    <recommendedName>
        <fullName evidence="9">Probable enoyl-CoA hydratase, mitochondrial</fullName>
        <ecNumber evidence="4">4.2.1.17</ecNumber>
    </recommendedName>
</protein>
<dbReference type="InterPro" id="IPR033467">
    <property type="entry name" value="Tesmin/TSO1-like_CXC"/>
</dbReference>
<keyword evidence="5" id="KW-0276">Fatty acid metabolism</keyword>
<dbReference type="GO" id="GO:0006635">
    <property type="term" value="P:fatty acid beta-oxidation"/>
    <property type="evidence" value="ECO:0007669"/>
    <property type="project" value="TreeGrafter"/>
</dbReference>
<dbReference type="FunFam" id="3.90.226.10:FF:000019">
    <property type="entry name" value="Enoyl-CoA hydratase, mitochondrial"/>
    <property type="match status" value="1"/>
</dbReference>
<dbReference type="Pfam" id="PF00378">
    <property type="entry name" value="ECH_1"/>
    <property type="match status" value="1"/>
</dbReference>
<keyword evidence="6" id="KW-0443">Lipid metabolism</keyword>
<accession>A0A818RXL3</accession>
<feature type="compositionally biased region" description="Polar residues" evidence="11">
    <location>
        <begin position="362"/>
        <end position="371"/>
    </location>
</feature>
<evidence type="ECO:0000256" key="9">
    <source>
        <dbReference type="ARBA" id="ARBA00073937"/>
    </source>
</evidence>
<dbReference type="EMBL" id="CAJOAX010000901">
    <property type="protein sequence ID" value="CAF3664530.1"/>
    <property type="molecule type" value="Genomic_DNA"/>
</dbReference>
<dbReference type="GO" id="GO:0005634">
    <property type="term" value="C:nucleus"/>
    <property type="evidence" value="ECO:0007669"/>
    <property type="project" value="UniProtKB-SubCell"/>
</dbReference>
<dbReference type="SMART" id="SM01114">
    <property type="entry name" value="CXC"/>
    <property type="match status" value="2"/>
</dbReference>
<dbReference type="InterPro" id="IPR029045">
    <property type="entry name" value="ClpP/crotonase-like_dom_sf"/>
</dbReference>
<evidence type="ECO:0000313" key="13">
    <source>
        <dbReference type="EMBL" id="CAF3664530.1"/>
    </source>
</evidence>
<evidence type="ECO:0000313" key="14">
    <source>
        <dbReference type="Proteomes" id="UP000663823"/>
    </source>
</evidence>
<sequence>MSGNPPSIVLLPSSSSISSNPSIQTVTAHPIVRPPIILHQQTLQPSSSSSIPFKNVIVKPYRDSIQQALTTTNVDVKPIILQQSDNVEPHQPNKRIALDSSDFNSSNITFSAVPKSEVMTVLQQTQPLNTVSLATMVPQSSSNSASFSTLRLVTPSTFINPSEMSTIQTSGQQILLQQRGNLVITQPLVTLQVQQDPNSAQKENNSNPNLFPTEQSTTNTRTTNADYLPIQYQRKPCNCTKSMCLKLYCDCFANGLNCQNCACLNCHNDTRHEEERAKAIAATLERNPNAFKSKMYKFANTTIPQPDRPLKGCNCKKSSCHKRYCECYESRVPCTNLCKCIGCKNTEQSVHPLNVGFYRSGQPKTTSQTPLDQIPRTGPPTETTIPNNVFNMEVTEALATCLLVTGQQCEMNQMSDLESKQAILKEFQRCMYQIVQSALGRPRHSRRTATFILKPSYNTLLNFRSTSTEQFQQSEKKPQQQQQNKYEYLLVNIKGQNSNVALVQLNRPKTFNSLCDGLIKELAAVLESLDKDEKIACIVLTGGIRTFAAGADIKEMQNKTLQQVINSDFPNQLLAVSRIKKPIIAAVNGLALGGGCELSMMCDIIYAGDKAEFGQPEIIIGTIPGAGATQRLPRYVGKSKAMEMILTGNRISAQEAEKIGLVSGVFPADKLVEEAIKTADKIASHSNIVIQLAKETVNAAFETTLTEGNRFEKCLFNTTFGLADRKEGMTAFLEKRKPNFIGQ</sequence>
<dbReference type="InterPro" id="IPR014748">
    <property type="entry name" value="Enoyl-CoA_hydra_C"/>
</dbReference>
<dbReference type="PROSITE" id="PS00166">
    <property type="entry name" value="ENOYL_COA_HYDRATASE"/>
    <property type="match status" value="1"/>
</dbReference>
<organism evidence="13 14">
    <name type="scientific">Rotaria sordida</name>
    <dbReference type="NCBI Taxonomy" id="392033"/>
    <lineage>
        <taxon>Eukaryota</taxon>
        <taxon>Metazoa</taxon>
        <taxon>Spiralia</taxon>
        <taxon>Gnathifera</taxon>
        <taxon>Rotifera</taxon>
        <taxon>Eurotatoria</taxon>
        <taxon>Bdelloidea</taxon>
        <taxon>Philodinida</taxon>
        <taxon>Philodinidae</taxon>
        <taxon>Rotaria</taxon>
    </lineage>
</organism>
<evidence type="ECO:0000256" key="10">
    <source>
        <dbReference type="RuleBase" id="RU003707"/>
    </source>
</evidence>
<dbReference type="SUPFAM" id="SSF52096">
    <property type="entry name" value="ClpP/crotonase"/>
    <property type="match status" value="1"/>
</dbReference>
<dbReference type="InterPro" id="IPR018376">
    <property type="entry name" value="Enoyl-CoA_hyd/isom_CS"/>
</dbReference>
<comment type="similarity">
    <text evidence="2 10">Belongs to the enoyl-CoA hydratase/isomerase family.</text>
</comment>
<dbReference type="Proteomes" id="UP000663823">
    <property type="component" value="Unassembled WGS sequence"/>
</dbReference>
<feature type="domain" description="CRC" evidence="12">
    <location>
        <begin position="233"/>
        <end position="348"/>
    </location>
</feature>
<feature type="region of interest" description="Disordered" evidence="11">
    <location>
        <begin position="361"/>
        <end position="382"/>
    </location>
</feature>
<gene>
    <name evidence="13" type="ORF">OTI717_LOCUS10149</name>
</gene>
<dbReference type="GO" id="GO:0005739">
    <property type="term" value="C:mitochondrion"/>
    <property type="evidence" value="ECO:0007669"/>
    <property type="project" value="TreeGrafter"/>
</dbReference>
<dbReference type="InterPro" id="IPR005172">
    <property type="entry name" value="CRC"/>
</dbReference>
<dbReference type="Gene3D" id="3.90.226.10">
    <property type="entry name" value="2-enoyl-CoA Hydratase, Chain A, domain 1"/>
    <property type="match status" value="1"/>
</dbReference>
<evidence type="ECO:0000259" key="12">
    <source>
        <dbReference type="PROSITE" id="PS51634"/>
    </source>
</evidence>
<dbReference type="PANTHER" id="PTHR11941">
    <property type="entry name" value="ENOYL-COA HYDRATASE-RELATED"/>
    <property type="match status" value="1"/>
</dbReference>
<evidence type="ECO:0000256" key="5">
    <source>
        <dbReference type="ARBA" id="ARBA00022832"/>
    </source>
</evidence>
<keyword evidence="8" id="KW-0539">Nucleus</keyword>
<comment type="caution">
    <text evidence="13">The sequence shown here is derived from an EMBL/GenBank/DDBJ whole genome shotgun (WGS) entry which is preliminary data.</text>
</comment>
<evidence type="ECO:0000256" key="8">
    <source>
        <dbReference type="ARBA" id="ARBA00023242"/>
    </source>
</evidence>
<evidence type="ECO:0000256" key="4">
    <source>
        <dbReference type="ARBA" id="ARBA00012076"/>
    </source>
</evidence>
<proteinExistence type="inferred from homology"/>
<dbReference type="InterPro" id="IPR001753">
    <property type="entry name" value="Enoyl-CoA_hydra/iso"/>
</dbReference>
<dbReference type="Pfam" id="PF03638">
    <property type="entry name" value="TCR"/>
    <property type="match status" value="2"/>
</dbReference>
<feature type="compositionally biased region" description="Polar residues" evidence="11">
    <location>
        <begin position="196"/>
        <end position="216"/>
    </location>
</feature>
<dbReference type="PANTHER" id="PTHR11941:SF54">
    <property type="entry name" value="ENOYL-COA HYDRATASE, MITOCHONDRIAL"/>
    <property type="match status" value="1"/>
</dbReference>
<comment type="similarity">
    <text evidence="3">Belongs to the lin-54 family.</text>
</comment>
<evidence type="ECO:0000256" key="2">
    <source>
        <dbReference type="ARBA" id="ARBA00005254"/>
    </source>
</evidence>
<name>A0A818RXL3_9BILA</name>